<keyword evidence="7" id="KW-0472">Membrane</keyword>
<dbReference type="KEGG" id="mae:Maeo_0956"/>
<dbReference type="RefSeq" id="WP_011973666.1">
    <property type="nucleotide sequence ID" value="NC_009635.1"/>
</dbReference>
<accession>A6UVL2</accession>
<dbReference type="InterPro" id="IPR017896">
    <property type="entry name" value="4Fe4S_Fe-S-bd"/>
</dbReference>
<evidence type="ECO:0000256" key="3">
    <source>
        <dbReference type="ARBA" id="ARBA00022723"/>
    </source>
</evidence>
<keyword evidence="6" id="KW-0411">Iron-sulfur</keyword>
<gene>
    <name evidence="9" type="ordered locus">Maeo_0956</name>
</gene>
<dbReference type="PROSITE" id="PS00198">
    <property type="entry name" value="4FE4S_FER_1"/>
    <property type="match status" value="1"/>
</dbReference>
<feature type="transmembrane region" description="Helical" evidence="7">
    <location>
        <begin position="15"/>
        <end position="37"/>
    </location>
</feature>
<feature type="transmembrane region" description="Helical" evidence="7">
    <location>
        <begin position="133"/>
        <end position="153"/>
    </location>
</feature>
<keyword evidence="3" id="KW-0479">Metal-binding</keyword>
<dbReference type="Pfam" id="PF12801">
    <property type="entry name" value="Fer4_5"/>
    <property type="match status" value="2"/>
</dbReference>
<evidence type="ECO:0000256" key="5">
    <source>
        <dbReference type="ARBA" id="ARBA00023004"/>
    </source>
</evidence>
<keyword evidence="7" id="KW-1133">Transmembrane helix</keyword>
<organism evidence="9 10">
    <name type="scientific">Methanococcus aeolicus (strain ATCC BAA-1280 / DSM 17508 / OCM 812 / Nankai-3)</name>
    <dbReference type="NCBI Taxonomy" id="419665"/>
    <lineage>
        <taxon>Archaea</taxon>
        <taxon>Methanobacteriati</taxon>
        <taxon>Methanobacteriota</taxon>
        <taxon>Methanomada group</taxon>
        <taxon>Methanococci</taxon>
        <taxon>Methanococcales</taxon>
        <taxon>Methanococcaceae</taxon>
        <taxon>Methanococcus</taxon>
    </lineage>
</organism>
<sequence length="229" mass="26538">MDKLQILRKISQTAFFIKFILSGSFFLIFIGIVNTFITTGTIGKNYIVISIVVLVLTLIFGRVFCSWWCPWGFLFELGYMLRVKLFKLKKLPELPENIHNKLIYLKYVVLFLFVIFIYIRLSPYNAYLPELGISGNIISLAVLVAFTIVSFFIPRAFCKYICPVGAFLSILSIKSLFKLKLNDKCVKCRLCERKCPMQIKLTKNIDQKDCIRCFECKSVCRKDGIEFKP</sequence>
<evidence type="ECO:0000256" key="7">
    <source>
        <dbReference type="SAM" id="Phobius"/>
    </source>
</evidence>
<proteinExistence type="predicted"/>
<dbReference type="SUPFAM" id="SSF54862">
    <property type="entry name" value="4Fe-4S ferredoxins"/>
    <property type="match status" value="1"/>
</dbReference>
<evidence type="ECO:0000256" key="6">
    <source>
        <dbReference type="ARBA" id="ARBA00023014"/>
    </source>
</evidence>
<dbReference type="STRING" id="419665.Maeo_0956"/>
<dbReference type="OrthoDB" id="23478at2157"/>
<dbReference type="GO" id="GO:0051539">
    <property type="term" value="F:4 iron, 4 sulfur cluster binding"/>
    <property type="evidence" value="ECO:0007669"/>
    <property type="project" value="UniProtKB-KW"/>
</dbReference>
<evidence type="ECO:0000256" key="2">
    <source>
        <dbReference type="ARBA" id="ARBA00022485"/>
    </source>
</evidence>
<dbReference type="AlphaFoldDB" id="A6UVL2"/>
<dbReference type="InterPro" id="IPR017900">
    <property type="entry name" value="4Fe4S_Fe_S_CS"/>
</dbReference>
<keyword evidence="1" id="KW-0813">Transport</keyword>
<feature type="domain" description="4Fe-4S ferredoxin-type" evidence="8">
    <location>
        <begin position="177"/>
        <end position="199"/>
    </location>
</feature>
<evidence type="ECO:0000313" key="9">
    <source>
        <dbReference type="EMBL" id="ABR56534.1"/>
    </source>
</evidence>
<keyword evidence="4" id="KW-0249">Electron transport</keyword>
<evidence type="ECO:0000256" key="1">
    <source>
        <dbReference type="ARBA" id="ARBA00022448"/>
    </source>
</evidence>
<keyword evidence="10" id="KW-1185">Reference proteome</keyword>
<feature type="domain" description="4Fe-4S ferredoxin-type" evidence="8">
    <location>
        <begin position="201"/>
        <end position="229"/>
    </location>
</feature>
<dbReference type="PROSITE" id="PS51379">
    <property type="entry name" value="4FE4S_FER_2"/>
    <property type="match status" value="2"/>
</dbReference>
<dbReference type="GO" id="GO:0016491">
    <property type="term" value="F:oxidoreductase activity"/>
    <property type="evidence" value="ECO:0007669"/>
    <property type="project" value="UniProtKB-ARBA"/>
</dbReference>
<feature type="transmembrane region" description="Helical" evidence="7">
    <location>
        <begin position="102"/>
        <end position="121"/>
    </location>
</feature>
<reference evidence="9" key="1">
    <citation type="submission" date="2007-06" db="EMBL/GenBank/DDBJ databases">
        <title>Complete sequence of Methanococcus aeolicus Nankai-3.</title>
        <authorList>
            <consortium name="US DOE Joint Genome Institute"/>
            <person name="Copeland A."/>
            <person name="Lucas S."/>
            <person name="Lapidus A."/>
            <person name="Barry K."/>
            <person name="Glavina del Rio T."/>
            <person name="Dalin E."/>
            <person name="Tice H."/>
            <person name="Pitluck S."/>
            <person name="Chain P."/>
            <person name="Malfatti S."/>
            <person name="Shin M."/>
            <person name="Vergez L."/>
            <person name="Schmutz J."/>
            <person name="Larimer F."/>
            <person name="Land M."/>
            <person name="Hauser L."/>
            <person name="Kyrpides N."/>
            <person name="Lykidis A."/>
            <person name="Sieprawska-Lupa M."/>
            <person name="Whitman W.B."/>
            <person name="Richardson P."/>
        </authorList>
    </citation>
    <scope>NUCLEOTIDE SEQUENCE [LARGE SCALE GENOMIC DNA]</scope>
    <source>
        <strain evidence="9">Nankai-3</strain>
    </source>
</reference>
<dbReference type="PANTHER" id="PTHR30176:SF3">
    <property type="entry name" value="FERREDOXIN-TYPE PROTEIN NAPH"/>
    <property type="match status" value="1"/>
</dbReference>
<feature type="transmembrane region" description="Helical" evidence="7">
    <location>
        <begin position="49"/>
        <end position="81"/>
    </location>
</feature>
<keyword evidence="7" id="KW-0812">Transmembrane</keyword>
<protein>
    <submittedName>
        <fullName evidence="9">4Fe-4S ferredoxin iron-sulfur binding domain protein</fullName>
    </submittedName>
</protein>
<dbReference type="EMBL" id="CP000743">
    <property type="protein sequence ID" value="ABR56534.1"/>
    <property type="molecule type" value="Genomic_DNA"/>
</dbReference>
<dbReference type="GO" id="GO:0046872">
    <property type="term" value="F:metal ion binding"/>
    <property type="evidence" value="ECO:0007669"/>
    <property type="project" value="UniProtKB-KW"/>
</dbReference>
<dbReference type="GeneID" id="5326582"/>
<dbReference type="GO" id="GO:0005886">
    <property type="term" value="C:plasma membrane"/>
    <property type="evidence" value="ECO:0007669"/>
    <property type="project" value="TreeGrafter"/>
</dbReference>
<dbReference type="eggNOG" id="arCOG02772">
    <property type="taxonomic scope" value="Archaea"/>
</dbReference>
<keyword evidence="2" id="KW-0004">4Fe-4S</keyword>
<evidence type="ECO:0000256" key="4">
    <source>
        <dbReference type="ARBA" id="ARBA00022982"/>
    </source>
</evidence>
<evidence type="ECO:0000313" key="10">
    <source>
        <dbReference type="Proteomes" id="UP000001106"/>
    </source>
</evidence>
<name>A6UVL2_META3</name>
<dbReference type="InterPro" id="IPR051684">
    <property type="entry name" value="Electron_Trans/Redox"/>
</dbReference>
<evidence type="ECO:0000259" key="8">
    <source>
        <dbReference type="PROSITE" id="PS51379"/>
    </source>
</evidence>
<dbReference type="PANTHER" id="PTHR30176">
    <property type="entry name" value="FERREDOXIN-TYPE PROTEIN NAPH"/>
    <property type="match status" value="1"/>
</dbReference>
<dbReference type="Proteomes" id="UP000001106">
    <property type="component" value="Chromosome"/>
</dbReference>
<dbReference type="Gene3D" id="3.30.70.20">
    <property type="match status" value="1"/>
</dbReference>
<keyword evidence="5" id="KW-0408">Iron</keyword>
<dbReference type="HOGENOM" id="CLU_033147_1_0_2"/>